<keyword evidence="2" id="KW-1185">Reference proteome</keyword>
<name>A0AAJ0G5M3_9PEZI</name>
<evidence type="ECO:0000313" key="1">
    <source>
        <dbReference type="EMBL" id="KAK3048264.1"/>
    </source>
</evidence>
<reference evidence="1" key="1">
    <citation type="submission" date="2023-04" db="EMBL/GenBank/DDBJ databases">
        <title>Black Yeasts Isolated from many extreme environments.</title>
        <authorList>
            <person name="Coleine C."/>
            <person name="Stajich J.E."/>
            <person name="Selbmann L."/>
        </authorList>
    </citation>
    <scope>NUCLEOTIDE SEQUENCE</scope>
    <source>
        <strain evidence="1">CCFEE 5312</strain>
    </source>
</reference>
<gene>
    <name evidence="1" type="ORF">LTR09_010426</name>
</gene>
<dbReference type="Proteomes" id="UP001271007">
    <property type="component" value="Unassembled WGS sequence"/>
</dbReference>
<organism evidence="1 2">
    <name type="scientific">Extremus antarcticus</name>
    <dbReference type="NCBI Taxonomy" id="702011"/>
    <lineage>
        <taxon>Eukaryota</taxon>
        <taxon>Fungi</taxon>
        <taxon>Dikarya</taxon>
        <taxon>Ascomycota</taxon>
        <taxon>Pezizomycotina</taxon>
        <taxon>Dothideomycetes</taxon>
        <taxon>Dothideomycetidae</taxon>
        <taxon>Mycosphaerellales</taxon>
        <taxon>Extremaceae</taxon>
        <taxon>Extremus</taxon>
    </lineage>
</organism>
<dbReference type="AlphaFoldDB" id="A0AAJ0G5M3"/>
<evidence type="ECO:0008006" key="3">
    <source>
        <dbReference type="Google" id="ProtNLM"/>
    </source>
</evidence>
<comment type="caution">
    <text evidence="1">The sequence shown here is derived from an EMBL/GenBank/DDBJ whole genome shotgun (WGS) entry which is preliminary data.</text>
</comment>
<proteinExistence type="predicted"/>
<sequence>MSQGSGKKQSTPNSTSTWQYELLGHEAFETFKEKILRLSDDIKASTIDNVRRLPGGSFNRIVAAHLLADLEKTKFSQPGPLKYAASDEGTTRWSWFDGDSGTVKGGIDVGVFSKGTGNDRPAPILIPADTGKSALSFIEEELDAWHVALQAHDDRDGLSFKQEYFGRLRHVCSQMHDDARFSRALERSEFILHHWDLEDRNIMVRRDGEGTQGKWLISAVLDWDDAISMPSDPDSLSTCLALGRSGT</sequence>
<dbReference type="EMBL" id="JAWDJX010000051">
    <property type="protein sequence ID" value="KAK3048264.1"/>
    <property type="molecule type" value="Genomic_DNA"/>
</dbReference>
<accession>A0AAJ0G5M3</accession>
<evidence type="ECO:0000313" key="2">
    <source>
        <dbReference type="Proteomes" id="UP001271007"/>
    </source>
</evidence>
<protein>
    <recommendedName>
        <fullName evidence="3">Aminoglycoside phosphotransferase domain-containing protein</fullName>
    </recommendedName>
</protein>